<gene>
    <name evidence="2" type="ORF">RN001_007037</name>
</gene>
<evidence type="ECO:0000313" key="2">
    <source>
        <dbReference type="EMBL" id="KAK4883718.1"/>
    </source>
</evidence>
<name>A0AAN7PER1_9COLE</name>
<accession>A0AAN7PER1</accession>
<evidence type="ECO:0000256" key="1">
    <source>
        <dbReference type="SAM" id="Phobius"/>
    </source>
</evidence>
<feature type="transmembrane region" description="Helical" evidence="1">
    <location>
        <begin position="105"/>
        <end position="124"/>
    </location>
</feature>
<feature type="transmembrane region" description="Helical" evidence="1">
    <location>
        <begin position="159"/>
        <end position="181"/>
    </location>
</feature>
<protein>
    <submittedName>
        <fullName evidence="2">Uncharacterized protein</fullName>
    </submittedName>
</protein>
<dbReference type="PANTHER" id="PTHR11161:SF0">
    <property type="entry name" value="O-ACYLTRANSFERASE LIKE PROTEIN"/>
    <property type="match status" value="1"/>
</dbReference>
<keyword evidence="3" id="KW-1185">Reference proteome</keyword>
<organism evidence="2 3">
    <name type="scientific">Aquatica leii</name>
    <dbReference type="NCBI Taxonomy" id="1421715"/>
    <lineage>
        <taxon>Eukaryota</taxon>
        <taxon>Metazoa</taxon>
        <taxon>Ecdysozoa</taxon>
        <taxon>Arthropoda</taxon>
        <taxon>Hexapoda</taxon>
        <taxon>Insecta</taxon>
        <taxon>Pterygota</taxon>
        <taxon>Neoptera</taxon>
        <taxon>Endopterygota</taxon>
        <taxon>Coleoptera</taxon>
        <taxon>Polyphaga</taxon>
        <taxon>Elateriformia</taxon>
        <taxon>Elateroidea</taxon>
        <taxon>Lampyridae</taxon>
        <taxon>Luciolinae</taxon>
        <taxon>Aquatica</taxon>
    </lineage>
</organism>
<feature type="transmembrane region" description="Helical" evidence="1">
    <location>
        <begin position="40"/>
        <end position="61"/>
    </location>
</feature>
<feature type="transmembrane region" description="Helical" evidence="1">
    <location>
        <begin position="73"/>
        <end position="93"/>
    </location>
</feature>
<comment type="caution">
    <text evidence="2">The sequence shown here is derived from an EMBL/GenBank/DDBJ whole genome shotgun (WGS) entry which is preliminary data.</text>
</comment>
<keyword evidence="1" id="KW-0472">Membrane</keyword>
<dbReference type="AlphaFoldDB" id="A0AAN7PER1"/>
<keyword evidence="1" id="KW-0812">Transmembrane</keyword>
<dbReference type="EMBL" id="JARPUR010000002">
    <property type="protein sequence ID" value="KAK4883718.1"/>
    <property type="molecule type" value="Genomic_DNA"/>
</dbReference>
<proteinExistence type="predicted"/>
<evidence type="ECO:0000313" key="3">
    <source>
        <dbReference type="Proteomes" id="UP001353858"/>
    </source>
</evidence>
<reference evidence="3" key="1">
    <citation type="submission" date="2023-01" db="EMBL/GenBank/DDBJ databases">
        <title>Key to firefly adult light organ development and bioluminescence: homeobox transcription factors regulate luciferase expression and transportation to peroxisome.</title>
        <authorList>
            <person name="Fu X."/>
        </authorList>
    </citation>
    <scope>NUCLEOTIDE SEQUENCE [LARGE SCALE GENOMIC DNA]</scope>
</reference>
<dbReference type="PANTHER" id="PTHR11161">
    <property type="entry name" value="O-ACYLTRANSFERASE"/>
    <property type="match status" value="1"/>
</dbReference>
<dbReference type="Proteomes" id="UP001353858">
    <property type="component" value="Unassembled WGS sequence"/>
</dbReference>
<keyword evidence="1" id="KW-1133">Transmembrane helix</keyword>
<dbReference type="InterPro" id="IPR052728">
    <property type="entry name" value="O2_lipid_transport_reg"/>
</dbReference>
<sequence>MVYFYQINIQTLPRAAPWFMGLILGYILSKPQQPRLNKVLIWSLLVTSVFVLIVCIFIYELRHFKDENLVENAIRICVVHPLWSFAICWIIYACANGYIPKINRFLSLPIFEIIAKISYSMYIIHYTQMNNSVFSMRRRIIFDSYETAIEACEYLIKNALVATIATLAIEMPIISITKLLLNKY</sequence>